<dbReference type="InterPro" id="IPR042095">
    <property type="entry name" value="SUMF_sf"/>
</dbReference>
<gene>
    <name evidence="1" type="ORF">FEI13_18410</name>
</gene>
<comment type="caution">
    <text evidence="1">The sequence shown here is derived from an EMBL/GenBank/DDBJ whole genome shotgun (WGS) entry which is preliminary data.</text>
</comment>
<dbReference type="OrthoDB" id="95129at2"/>
<dbReference type="InterPro" id="IPR029035">
    <property type="entry name" value="DHS-like_NAD/FAD-binding_dom"/>
</dbReference>
<dbReference type="SUPFAM" id="SSF52467">
    <property type="entry name" value="DHS-like NAD/FAD-binding domain"/>
    <property type="match status" value="1"/>
</dbReference>
<dbReference type="Gene3D" id="3.90.1580.10">
    <property type="entry name" value="paralog of FGE (formylglycine-generating enzyme)"/>
    <property type="match status" value="1"/>
</dbReference>
<reference evidence="1 2" key="1">
    <citation type="journal article" date="2007" name="Int. J. Syst. Evol. Microbiol.">
        <title>Halomonas saccharevitans sp. nov., Halomonas arcis sp. nov. and Halomonas subterranea sp. nov., halophilic bacteria isolated from hypersaline environments of China.</title>
        <authorList>
            <person name="Xu X.W."/>
            <person name="Wu Y.H."/>
            <person name="Zhou Z."/>
            <person name="Wang C.S."/>
            <person name="Zhou Y.G."/>
            <person name="Zhang H.B."/>
            <person name="Wang Y."/>
            <person name="Wu M."/>
        </authorList>
    </citation>
    <scope>NUCLEOTIDE SEQUENCE [LARGE SCALE GENOMIC DNA]</scope>
    <source>
        <strain evidence="1 2">TBZ3</strain>
    </source>
</reference>
<dbReference type="AlphaFoldDB" id="A0A5R8M8L0"/>
<dbReference type="SUPFAM" id="SSF56436">
    <property type="entry name" value="C-type lectin-like"/>
    <property type="match status" value="1"/>
</dbReference>
<sequence length="627" mass="70694">MNNELRSIRSETGNALKLAKNDRCKIVPILGAGLSMPIGLPTWAVLVNRLAESANMSVSESGYSHTLLKIRQKMGEAEFVKRIQHELSIPPQATTLTLQALVQADPQYLVTTNLDYAVENAFRLAMQPLTSHSILCGTPDDLSLFGIPSETPQLLKLHGSLERPWTWILTSDEYDWMYAERSMVQELIRHRIGTPLFLGFSLNDDDIKLCLRMARVWNVRSYAALRVNEIATRRDELNQLNIIPIPFDSFDQLPEIVDEILGCRPVQAEIHISCSEQAQRLFVGAATISVPNSLVNYDAPTKSLLVNALIGTLRNAVDGRPMHSLVDNQPRRDSGQKKNYLKEIRSLVERSDDPIVADLAETAVSVLINYQDLFFEALLPHVLSVSKNRCFEFLSMVYKHLDDHSRPRLEKFLIDSLDDSSLAPRRVRDIAKQLALRGAHPALMLPPPGVYFDNLFACKYPLTRYQVGQLLSDQELIREQSVRPYTLHDLNDVYIILERLFEKTGHRWRLPTKEEWIMLASLKPNAWPWGEDLLNYQAQAHLNFLGMPPAEGPIEVGCFPKGASPEGLVDLIGNVYELLDAPKSQQLAGGAWTTNVHSNISINNFRLFRKLGGKANKNIGLRPVCEQ</sequence>
<dbReference type="Pfam" id="PF13289">
    <property type="entry name" value="SIR2_2"/>
    <property type="match status" value="1"/>
</dbReference>
<accession>A0A5R8M8L0</accession>
<evidence type="ECO:0000313" key="2">
    <source>
        <dbReference type="Proteomes" id="UP000306973"/>
    </source>
</evidence>
<dbReference type="InterPro" id="IPR016187">
    <property type="entry name" value="CTDL_fold"/>
</dbReference>
<proteinExistence type="predicted"/>
<evidence type="ECO:0000313" key="1">
    <source>
        <dbReference type="EMBL" id="TLF45109.1"/>
    </source>
</evidence>
<organism evidence="1 2">
    <name type="scientific">Halomonas urmiana</name>
    <dbReference type="NCBI Taxonomy" id="490901"/>
    <lineage>
        <taxon>Bacteria</taxon>
        <taxon>Pseudomonadati</taxon>
        <taxon>Pseudomonadota</taxon>
        <taxon>Gammaproteobacteria</taxon>
        <taxon>Oceanospirillales</taxon>
        <taxon>Halomonadaceae</taxon>
        <taxon>Halomonas</taxon>
    </lineage>
</organism>
<keyword evidence="2" id="KW-1185">Reference proteome</keyword>
<protein>
    <recommendedName>
        <fullName evidence="3">SIR2-like domain-containing protein</fullName>
    </recommendedName>
</protein>
<name>A0A5R8M8L0_9GAMM</name>
<evidence type="ECO:0008006" key="3">
    <source>
        <dbReference type="Google" id="ProtNLM"/>
    </source>
</evidence>
<dbReference type="Proteomes" id="UP000306973">
    <property type="component" value="Unassembled WGS sequence"/>
</dbReference>
<dbReference type="RefSeq" id="WP_138182954.1">
    <property type="nucleotide sequence ID" value="NZ_VBUI01000049.1"/>
</dbReference>
<dbReference type="EMBL" id="VBUI01000049">
    <property type="protein sequence ID" value="TLF45109.1"/>
    <property type="molecule type" value="Genomic_DNA"/>
</dbReference>